<reference evidence="2 3" key="1">
    <citation type="submission" date="2022-06" db="EMBL/GenBank/DDBJ databases">
        <title>New Species of the Genus Actinoplanes, ActinopZanes ferrugineus.</title>
        <authorList>
            <person name="Ding P."/>
        </authorList>
    </citation>
    <scope>NUCLEOTIDE SEQUENCE [LARGE SCALE GENOMIC DNA]</scope>
    <source>
        <strain evidence="2 3">TRM88003</strain>
    </source>
</reference>
<evidence type="ECO:0000259" key="1">
    <source>
        <dbReference type="PROSITE" id="PS51186"/>
    </source>
</evidence>
<dbReference type="Proteomes" id="UP001523369">
    <property type="component" value="Unassembled WGS sequence"/>
</dbReference>
<dbReference type="PROSITE" id="PS51186">
    <property type="entry name" value="GNAT"/>
    <property type="match status" value="1"/>
</dbReference>
<evidence type="ECO:0000313" key="2">
    <source>
        <dbReference type="EMBL" id="MCO8276396.1"/>
    </source>
</evidence>
<keyword evidence="3" id="KW-1185">Reference proteome</keyword>
<dbReference type="InterPro" id="IPR000182">
    <property type="entry name" value="GNAT_dom"/>
</dbReference>
<sequence>MEIRAERDGDDVAGVHRAAFGADGEKIVELVAALKRDDPALLSLVAEVDGQVAGNVMFTRSLLDAPSRLVDVWVLSPLSVLPARQRQGVGRALIEHGLRIADEQRVPLVFLEGDPAYYSKAGFRAGGELGFRKPSLRIPDVAFQVYPLTAYEPWMTGTLVYSATFWDYDSVGLRDS</sequence>
<dbReference type="Gene3D" id="3.40.630.30">
    <property type="match status" value="1"/>
</dbReference>
<evidence type="ECO:0000313" key="3">
    <source>
        <dbReference type="Proteomes" id="UP001523369"/>
    </source>
</evidence>
<name>A0ABT1E2C1_9ACTN</name>
<gene>
    <name evidence="2" type="ORF">M1L60_38035</name>
</gene>
<protein>
    <submittedName>
        <fullName evidence="2">N-acetyltransferase</fullName>
    </submittedName>
</protein>
<dbReference type="CDD" id="cd04301">
    <property type="entry name" value="NAT_SF"/>
    <property type="match status" value="1"/>
</dbReference>
<dbReference type="SUPFAM" id="SSF55729">
    <property type="entry name" value="Acyl-CoA N-acyltransferases (Nat)"/>
    <property type="match status" value="1"/>
</dbReference>
<dbReference type="EMBL" id="JAMYJR010000045">
    <property type="protein sequence ID" value="MCO8276396.1"/>
    <property type="molecule type" value="Genomic_DNA"/>
</dbReference>
<organism evidence="2 3">
    <name type="scientific">Paractinoplanes aksuensis</name>
    <dbReference type="NCBI Taxonomy" id="2939490"/>
    <lineage>
        <taxon>Bacteria</taxon>
        <taxon>Bacillati</taxon>
        <taxon>Actinomycetota</taxon>
        <taxon>Actinomycetes</taxon>
        <taxon>Micromonosporales</taxon>
        <taxon>Micromonosporaceae</taxon>
        <taxon>Paractinoplanes</taxon>
    </lineage>
</organism>
<feature type="domain" description="N-acetyltransferase" evidence="1">
    <location>
        <begin position="1"/>
        <end position="158"/>
    </location>
</feature>
<dbReference type="RefSeq" id="WP_253242425.1">
    <property type="nucleotide sequence ID" value="NZ_JAMYJR010000045.1"/>
</dbReference>
<accession>A0ABT1E2C1</accession>
<dbReference type="InterPro" id="IPR016181">
    <property type="entry name" value="Acyl_CoA_acyltransferase"/>
</dbReference>
<dbReference type="Pfam" id="PF13508">
    <property type="entry name" value="Acetyltransf_7"/>
    <property type="match status" value="1"/>
</dbReference>
<comment type="caution">
    <text evidence="2">The sequence shown here is derived from an EMBL/GenBank/DDBJ whole genome shotgun (WGS) entry which is preliminary data.</text>
</comment>
<proteinExistence type="predicted"/>